<organism evidence="1 2">
    <name type="scientific">Characodon lateralis</name>
    <dbReference type="NCBI Taxonomy" id="208331"/>
    <lineage>
        <taxon>Eukaryota</taxon>
        <taxon>Metazoa</taxon>
        <taxon>Chordata</taxon>
        <taxon>Craniata</taxon>
        <taxon>Vertebrata</taxon>
        <taxon>Euteleostomi</taxon>
        <taxon>Actinopterygii</taxon>
        <taxon>Neopterygii</taxon>
        <taxon>Teleostei</taxon>
        <taxon>Neoteleostei</taxon>
        <taxon>Acanthomorphata</taxon>
        <taxon>Ovalentaria</taxon>
        <taxon>Atherinomorphae</taxon>
        <taxon>Cyprinodontiformes</taxon>
        <taxon>Goodeidae</taxon>
        <taxon>Characodon</taxon>
    </lineage>
</organism>
<reference evidence="1 2" key="1">
    <citation type="submission" date="2021-06" db="EMBL/GenBank/DDBJ databases">
        <authorList>
            <person name="Palmer J.M."/>
        </authorList>
    </citation>
    <scope>NUCLEOTIDE SEQUENCE [LARGE SCALE GENOMIC DNA]</scope>
    <source>
        <strain evidence="1 2">CL_MEX2019</strain>
        <tissue evidence="1">Muscle</tissue>
    </source>
</reference>
<accession>A0ABU7E502</accession>
<evidence type="ECO:0000313" key="1">
    <source>
        <dbReference type="EMBL" id="MED6281851.1"/>
    </source>
</evidence>
<feature type="non-terminal residue" evidence="1">
    <location>
        <position position="1"/>
    </location>
</feature>
<name>A0ABU7E502_9TELE</name>
<dbReference type="Proteomes" id="UP001352852">
    <property type="component" value="Unassembled WGS sequence"/>
</dbReference>
<sequence length="132" mass="15251">DWVGHINTVDHTAACRDLRNKYPDWNPNLPSSPQGKYRREAYVHRPHGRTYSSHQHSQIHYHTGIPHFKFNTSVKTLCIEHVIKNVNVKQFDICCLGSKLKRFAMLCIILSYGPRRSSAKALNSRDLLCMCC</sequence>
<keyword evidence="2" id="KW-1185">Reference proteome</keyword>
<comment type="caution">
    <text evidence="1">The sequence shown here is derived from an EMBL/GenBank/DDBJ whole genome shotgun (WGS) entry which is preliminary data.</text>
</comment>
<protein>
    <submittedName>
        <fullName evidence="1">Uncharacterized protein</fullName>
    </submittedName>
</protein>
<proteinExistence type="predicted"/>
<dbReference type="EMBL" id="JAHUTJ010044089">
    <property type="protein sequence ID" value="MED6281851.1"/>
    <property type="molecule type" value="Genomic_DNA"/>
</dbReference>
<gene>
    <name evidence="1" type="ORF">CHARACLAT_026096</name>
</gene>
<evidence type="ECO:0000313" key="2">
    <source>
        <dbReference type="Proteomes" id="UP001352852"/>
    </source>
</evidence>